<dbReference type="PROSITE" id="PS50931">
    <property type="entry name" value="HTH_LYSR"/>
    <property type="match status" value="1"/>
</dbReference>
<dbReference type="InterPro" id="IPR036390">
    <property type="entry name" value="WH_DNA-bd_sf"/>
</dbReference>
<dbReference type="Pfam" id="PF00126">
    <property type="entry name" value="HTH_1"/>
    <property type="match status" value="1"/>
</dbReference>
<organism evidence="6 7">
    <name type="scientific">Albidovulum sediminicola</name>
    <dbReference type="NCBI Taxonomy" id="2984331"/>
    <lineage>
        <taxon>Bacteria</taxon>
        <taxon>Pseudomonadati</taxon>
        <taxon>Pseudomonadota</taxon>
        <taxon>Alphaproteobacteria</taxon>
        <taxon>Rhodobacterales</taxon>
        <taxon>Paracoccaceae</taxon>
        <taxon>Albidovulum</taxon>
    </lineage>
</organism>
<keyword evidence="2" id="KW-0805">Transcription regulation</keyword>
<dbReference type="InterPro" id="IPR036388">
    <property type="entry name" value="WH-like_DNA-bd_sf"/>
</dbReference>
<dbReference type="PANTHER" id="PTHR30537">
    <property type="entry name" value="HTH-TYPE TRANSCRIPTIONAL REGULATOR"/>
    <property type="match status" value="1"/>
</dbReference>
<dbReference type="CDD" id="cd08432">
    <property type="entry name" value="PBP2_GcdR_TrpI_HvrB_AmpR_like"/>
    <property type="match status" value="1"/>
</dbReference>
<dbReference type="Gene3D" id="3.40.190.10">
    <property type="entry name" value="Periplasmic binding protein-like II"/>
    <property type="match status" value="2"/>
</dbReference>
<keyword evidence="7" id="KW-1185">Reference proteome</keyword>
<evidence type="ECO:0000256" key="4">
    <source>
        <dbReference type="ARBA" id="ARBA00023163"/>
    </source>
</evidence>
<dbReference type="PANTHER" id="PTHR30537:SF74">
    <property type="entry name" value="HTH-TYPE TRANSCRIPTIONAL REGULATOR TRPI"/>
    <property type="match status" value="1"/>
</dbReference>
<dbReference type="InterPro" id="IPR058163">
    <property type="entry name" value="LysR-type_TF_proteobact-type"/>
</dbReference>
<evidence type="ECO:0000256" key="2">
    <source>
        <dbReference type="ARBA" id="ARBA00023015"/>
    </source>
</evidence>
<keyword evidence="3" id="KW-0238">DNA-binding</keyword>
<dbReference type="SUPFAM" id="SSF53850">
    <property type="entry name" value="Periplasmic binding protein-like II"/>
    <property type="match status" value="1"/>
</dbReference>
<dbReference type="InterPro" id="IPR000847">
    <property type="entry name" value="LysR_HTH_N"/>
</dbReference>
<evidence type="ECO:0000259" key="5">
    <source>
        <dbReference type="PROSITE" id="PS50931"/>
    </source>
</evidence>
<dbReference type="InterPro" id="IPR005119">
    <property type="entry name" value="LysR_subst-bd"/>
</dbReference>
<evidence type="ECO:0000256" key="1">
    <source>
        <dbReference type="ARBA" id="ARBA00009437"/>
    </source>
</evidence>
<comment type="caution">
    <text evidence="6">The sequence shown here is derived from an EMBL/GenBank/DDBJ whole genome shotgun (WGS) entry which is preliminary data.</text>
</comment>
<name>A0ABT2Z5I9_9RHOB</name>
<dbReference type="PRINTS" id="PR00039">
    <property type="entry name" value="HTHLYSR"/>
</dbReference>
<dbReference type="SUPFAM" id="SSF46785">
    <property type="entry name" value="Winged helix' DNA-binding domain"/>
    <property type="match status" value="1"/>
</dbReference>
<dbReference type="Proteomes" id="UP001652503">
    <property type="component" value="Unassembled WGS sequence"/>
</dbReference>
<comment type="similarity">
    <text evidence="1">Belongs to the LysR transcriptional regulatory family.</text>
</comment>
<evidence type="ECO:0000313" key="6">
    <source>
        <dbReference type="EMBL" id="MCV2866358.1"/>
    </source>
</evidence>
<feature type="domain" description="HTH lysR-type" evidence="5">
    <location>
        <begin position="4"/>
        <end position="61"/>
    </location>
</feature>
<reference evidence="6 7" key="1">
    <citation type="submission" date="2022-10" db="EMBL/GenBank/DDBJ databases">
        <title>Defluviimonas sp. nov., isolated from ocean surface water.</title>
        <authorList>
            <person name="He W."/>
            <person name="Wang L."/>
            <person name="Zhang D.-F."/>
        </authorList>
    </citation>
    <scope>NUCLEOTIDE SEQUENCE [LARGE SCALE GENOMIC DNA]</scope>
    <source>
        <strain evidence="6 7">WL0075</strain>
    </source>
</reference>
<dbReference type="EMBL" id="JAOWLA010000018">
    <property type="protein sequence ID" value="MCV2866358.1"/>
    <property type="molecule type" value="Genomic_DNA"/>
</dbReference>
<protein>
    <submittedName>
        <fullName evidence="6">LysR substrate-binding domain-containing protein</fullName>
    </submittedName>
</protein>
<evidence type="ECO:0000313" key="7">
    <source>
        <dbReference type="Proteomes" id="UP001652503"/>
    </source>
</evidence>
<dbReference type="Gene3D" id="1.10.10.10">
    <property type="entry name" value="Winged helix-like DNA-binding domain superfamily/Winged helix DNA-binding domain"/>
    <property type="match status" value="1"/>
</dbReference>
<sequence>MPNLPFVALRAFEAVVRLRGFGRAAEELGVTQSSVSQHVKMVEDWIGCRLLVRGPRTTVATKEGQMLANAIDAGIGQIGELCDKLRHSGRADPTITVSCAPGFAVNWLFPRLIKFDQLHPDTPVSILTDPSPVGFAAGQVDVAILYGMGDHPGLHTERLLNERVFPVCSPALLSGGPALNKVADLAHHTFLLDELADIGGNPPTWAFWAEQTRQILPQPARTRRFGQANMVVQAAIQGLGVALGREPLVTDALATGQLIRPLEGIAVSQFAYWFVCPKAAMKSDRILRFHEWLFHEAGNSQERHLKKT</sequence>
<proteinExistence type="inferred from homology"/>
<accession>A0ABT2Z5I9</accession>
<dbReference type="Pfam" id="PF03466">
    <property type="entry name" value="LysR_substrate"/>
    <property type="match status" value="1"/>
</dbReference>
<gene>
    <name evidence="6" type="ORF">OE647_16700</name>
</gene>
<keyword evidence="4" id="KW-0804">Transcription</keyword>
<evidence type="ECO:0000256" key="3">
    <source>
        <dbReference type="ARBA" id="ARBA00023125"/>
    </source>
</evidence>